<dbReference type="PANTHER" id="PTHR43818">
    <property type="entry name" value="BCDNA.GH03377"/>
    <property type="match status" value="1"/>
</dbReference>
<evidence type="ECO:0000313" key="4">
    <source>
        <dbReference type="EMBL" id="WRQ89739.1"/>
    </source>
</evidence>
<dbReference type="RefSeq" id="WP_221032197.1">
    <property type="nucleotide sequence ID" value="NZ_CP139781.1"/>
</dbReference>
<protein>
    <submittedName>
        <fullName evidence="4">Gfo/Idh/MocA family oxidoreductase</fullName>
    </submittedName>
</protein>
<name>A0ABZ1CGN4_9BACT</name>
<feature type="domain" description="Gfo/Idh/MocA-like oxidoreductase bacterial type C-terminal" evidence="3">
    <location>
        <begin position="201"/>
        <end position="258"/>
    </location>
</feature>
<dbReference type="Proteomes" id="UP000738431">
    <property type="component" value="Chromosome"/>
</dbReference>
<evidence type="ECO:0000259" key="3">
    <source>
        <dbReference type="Pfam" id="PF19051"/>
    </source>
</evidence>
<dbReference type="Gene3D" id="3.40.50.720">
    <property type="entry name" value="NAD(P)-binding Rossmann-like Domain"/>
    <property type="match status" value="1"/>
</dbReference>
<dbReference type="InterPro" id="IPR050463">
    <property type="entry name" value="Gfo/Idh/MocA_oxidrdct_glycsds"/>
</dbReference>
<evidence type="ECO:0000256" key="1">
    <source>
        <dbReference type="SAM" id="MobiDB-lite"/>
    </source>
</evidence>
<feature type="region of interest" description="Disordered" evidence="1">
    <location>
        <begin position="421"/>
        <end position="451"/>
    </location>
</feature>
<dbReference type="InterPro" id="IPR000683">
    <property type="entry name" value="Gfo/Idh/MocA-like_OxRdtase_N"/>
</dbReference>
<dbReference type="SUPFAM" id="SSF55347">
    <property type="entry name" value="Glyceraldehyde-3-phosphate dehydrogenase-like, C-terminal domain"/>
    <property type="match status" value="1"/>
</dbReference>
<reference evidence="4 5" key="1">
    <citation type="submission" date="2021-08" db="EMBL/GenBank/DDBJ databases">
        <authorList>
            <person name="Zhang D."/>
            <person name="Zhang A."/>
            <person name="Wang L."/>
        </authorList>
    </citation>
    <scope>NUCLEOTIDE SEQUENCE [LARGE SCALE GENOMIC DNA]</scope>
    <source>
        <strain evidence="4 5">WL0086</strain>
    </source>
</reference>
<dbReference type="PANTHER" id="PTHR43818:SF5">
    <property type="entry name" value="OXIDOREDUCTASE FAMILY PROTEIN"/>
    <property type="match status" value="1"/>
</dbReference>
<dbReference type="Pfam" id="PF19051">
    <property type="entry name" value="GFO_IDH_MocA_C2"/>
    <property type="match status" value="1"/>
</dbReference>
<evidence type="ECO:0000313" key="5">
    <source>
        <dbReference type="Proteomes" id="UP000738431"/>
    </source>
</evidence>
<gene>
    <name evidence="4" type="ORF">K1X11_009995</name>
</gene>
<dbReference type="SUPFAM" id="SSF51735">
    <property type="entry name" value="NAD(P)-binding Rossmann-fold domains"/>
    <property type="match status" value="1"/>
</dbReference>
<keyword evidence="5" id="KW-1185">Reference proteome</keyword>
<proteinExistence type="predicted"/>
<dbReference type="Pfam" id="PF01408">
    <property type="entry name" value="GFO_IDH_MocA"/>
    <property type="match status" value="1"/>
</dbReference>
<dbReference type="InterPro" id="IPR043906">
    <property type="entry name" value="Gfo/Idh/MocA_OxRdtase_bact_C"/>
</dbReference>
<reference evidence="4 5" key="2">
    <citation type="submission" date="2023-12" db="EMBL/GenBank/DDBJ databases">
        <title>Description of an unclassified Opitutus bacterium of Verrucomicrobiota.</title>
        <authorList>
            <person name="Zhang D.-F."/>
        </authorList>
    </citation>
    <scope>NUCLEOTIDE SEQUENCE [LARGE SCALE GENOMIC DNA]</scope>
    <source>
        <strain evidence="4 5">WL0086</strain>
    </source>
</reference>
<organism evidence="4 5">
    <name type="scientific">Actomonas aquatica</name>
    <dbReference type="NCBI Taxonomy" id="2866162"/>
    <lineage>
        <taxon>Bacteria</taxon>
        <taxon>Pseudomonadati</taxon>
        <taxon>Verrucomicrobiota</taxon>
        <taxon>Opitutia</taxon>
        <taxon>Opitutales</taxon>
        <taxon>Opitutaceae</taxon>
        <taxon>Actomonas</taxon>
    </lineage>
</organism>
<sequence length="451" mass="50211">MNRRTFVSHLAVAGAATAASSRLYGESSVKRPTLGIIGCGWYGGVNYNVFTRCGDFLVTGLADVNTKNLQKTLTQVAEHQKEVPQTYADYRQMLAENAPDIVIIATPDHWHALPTIDAIKAGCDVFLDKPIGVDVIEGEAMVAAARKYDRVVQINTQRRSNPLYQEARDAYMRSGRLGQIALVEAYSYLSIEGYSTGPRPVVPVPDHLDYEAYAGPAEKQPYREIIENRGWRSFMAYGNGVIGNVGVHTLDKVRFLLDLRWPDYVQSTGGIYVNKDSFSDVYDTQHSTFHYPDLDVSWEHRLWGGSPIPQRHWSDQWGARFLGEHGTLNLTMYDYTFTPADGGPVEGRHMMSKSGDLENIDFGNAGVFQVAEDNHVKDFLAARETRSRPIADIEEGHISSSMCELANLSVALGRPIAYDPTTRTVPGDPEATARLARPYRPPYVHPDPENV</sequence>
<feature type="domain" description="Gfo/Idh/MocA-like oxidoreductase N-terminal" evidence="2">
    <location>
        <begin position="35"/>
        <end position="155"/>
    </location>
</feature>
<accession>A0ABZ1CGN4</accession>
<dbReference type="Gene3D" id="3.30.360.10">
    <property type="entry name" value="Dihydrodipicolinate Reductase, domain 2"/>
    <property type="match status" value="1"/>
</dbReference>
<evidence type="ECO:0000259" key="2">
    <source>
        <dbReference type="Pfam" id="PF01408"/>
    </source>
</evidence>
<dbReference type="EMBL" id="CP139781">
    <property type="protein sequence ID" value="WRQ89739.1"/>
    <property type="molecule type" value="Genomic_DNA"/>
</dbReference>
<dbReference type="InterPro" id="IPR036291">
    <property type="entry name" value="NAD(P)-bd_dom_sf"/>
</dbReference>